<accession>A0AAV8ZFY2</accession>
<keyword evidence="1" id="KW-0732">Signal</keyword>
<protein>
    <submittedName>
        <fullName evidence="2">Uncharacterized protein</fullName>
    </submittedName>
</protein>
<organism evidence="2 3">
    <name type="scientific">Aromia moschata</name>
    <dbReference type="NCBI Taxonomy" id="1265417"/>
    <lineage>
        <taxon>Eukaryota</taxon>
        <taxon>Metazoa</taxon>
        <taxon>Ecdysozoa</taxon>
        <taxon>Arthropoda</taxon>
        <taxon>Hexapoda</taxon>
        <taxon>Insecta</taxon>
        <taxon>Pterygota</taxon>
        <taxon>Neoptera</taxon>
        <taxon>Endopterygota</taxon>
        <taxon>Coleoptera</taxon>
        <taxon>Polyphaga</taxon>
        <taxon>Cucujiformia</taxon>
        <taxon>Chrysomeloidea</taxon>
        <taxon>Cerambycidae</taxon>
        <taxon>Cerambycinae</taxon>
        <taxon>Callichromatini</taxon>
        <taxon>Aromia</taxon>
    </lineage>
</organism>
<comment type="caution">
    <text evidence="2">The sequence shown here is derived from an EMBL/GenBank/DDBJ whole genome shotgun (WGS) entry which is preliminary data.</text>
</comment>
<dbReference type="Proteomes" id="UP001162162">
    <property type="component" value="Unassembled WGS sequence"/>
</dbReference>
<reference evidence="2" key="1">
    <citation type="journal article" date="2023" name="Insect Mol. Biol.">
        <title>Genome sequencing provides insights into the evolution of gene families encoding plant cell wall-degrading enzymes in longhorned beetles.</title>
        <authorList>
            <person name="Shin N.R."/>
            <person name="Okamura Y."/>
            <person name="Kirsch R."/>
            <person name="Pauchet Y."/>
        </authorList>
    </citation>
    <scope>NUCLEOTIDE SEQUENCE</scope>
    <source>
        <strain evidence="2">AMC_N1</strain>
    </source>
</reference>
<evidence type="ECO:0000313" key="2">
    <source>
        <dbReference type="EMBL" id="KAJ8963224.1"/>
    </source>
</evidence>
<evidence type="ECO:0000256" key="1">
    <source>
        <dbReference type="SAM" id="SignalP"/>
    </source>
</evidence>
<feature type="signal peptide" evidence="1">
    <location>
        <begin position="1"/>
        <end position="18"/>
    </location>
</feature>
<evidence type="ECO:0000313" key="3">
    <source>
        <dbReference type="Proteomes" id="UP001162162"/>
    </source>
</evidence>
<keyword evidence="3" id="KW-1185">Reference proteome</keyword>
<dbReference type="AlphaFoldDB" id="A0AAV8ZFY2"/>
<feature type="chain" id="PRO_5043832688" evidence="1">
    <location>
        <begin position="19"/>
        <end position="123"/>
    </location>
</feature>
<dbReference type="EMBL" id="JAPWTK010000001">
    <property type="protein sequence ID" value="KAJ8963224.1"/>
    <property type="molecule type" value="Genomic_DNA"/>
</dbReference>
<name>A0AAV8ZFY2_9CUCU</name>
<gene>
    <name evidence="2" type="ORF">NQ318_018690</name>
</gene>
<proteinExistence type="predicted"/>
<sequence length="123" mass="11674">MNSFVYLAFFALLAAANAGLLAPAARVLQGPSSRTTLVGPDGSVISSVAPGGQVITDALPGAVAYSAPVVAAAAPLVAAPAVVARAGPIVPAASFVGGVIGDRTVVAGPSGTIATGRTVAAPL</sequence>